<feature type="domain" description="J" evidence="2">
    <location>
        <begin position="75"/>
        <end position="140"/>
    </location>
</feature>
<dbReference type="SMART" id="SM00271">
    <property type="entry name" value="DnaJ"/>
    <property type="match status" value="1"/>
</dbReference>
<dbReference type="OrthoDB" id="10250354at2759"/>
<dbReference type="PANTHER" id="PTHR45496:SF19">
    <property type="entry name" value="J DOMAIN-CONTAINING PROTEIN"/>
    <property type="match status" value="1"/>
</dbReference>
<name>A0A9K3HMV1_HELAN</name>
<sequence>MDPHSFIARAEAQRWLGIAEKLLMGNDLVGSKTFAIRARESDPRLEAADQILAVADTLLAADKRVVGANGSQQPDFYAILQLVRFVQDPEHISAQYRRLAVLLNPHQNRFPYADQAFQVVNDAWAVLSNPMRKSIYDSDLEFSQHQQQVNNLGFNIIEPQNQHHHHQQQHQQQHQHNFFSVNRNEQEMFQSRVPVQSVHHHQEQQQQQQQLHQHNFMSVPVREPEQLFQHRGHEQLLFQQQVQPFSVTVESQQQTRPAAPFSWPQAPPQVPPPPPSLSQMQHQFEAASHINRSNDVREGAGMEVEVEAETETADENVDNSASFWTTCPYCYYMYEYPRAYVECVLRCETCERAFQAVSIPSPPLISEDQESYYYCWGFFPLAISMSHMEKNKNNGSTQTNSKWSPFSPMCDVTSHVKDQLNKKAKEDLNEEAEEEEDLNEEAEEDHLNEKAAPKKKVFVNQNLGPPIYIDDETDDIFDGISEPSDDSDSDLEWNTTEKKKAKKMKKDRVKEARNGNTKNGSSLRSSRKSSGVTTRRQSVRAAKEMGRLDLNVEFNNNEGEEPAARAGAGNRGNGQGDGDNIEGIGFFEGLDEFFSSLPILSVVNDDKVKAA</sequence>
<dbReference type="Pfam" id="PF00226">
    <property type="entry name" value="DnaJ"/>
    <property type="match status" value="1"/>
</dbReference>
<feature type="compositionally biased region" description="Acidic residues" evidence="1">
    <location>
        <begin position="469"/>
        <end position="491"/>
    </location>
</feature>
<dbReference type="PROSITE" id="PS00636">
    <property type="entry name" value="DNAJ_1"/>
    <property type="match status" value="1"/>
</dbReference>
<dbReference type="InterPro" id="IPR001623">
    <property type="entry name" value="DnaJ_domain"/>
</dbReference>
<evidence type="ECO:0000313" key="4">
    <source>
        <dbReference type="Proteomes" id="UP000215914"/>
    </source>
</evidence>
<dbReference type="PROSITE" id="PS50076">
    <property type="entry name" value="DNAJ_2"/>
    <property type="match status" value="1"/>
</dbReference>
<reference evidence="3" key="2">
    <citation type="submission" date="2020-06" db="EMBL/GenBank/DDBJ databases">
        <title>Helianthus annuus Genome sequencing and assembly Release 2.</title>
        <authorList>
            <person name="Gouzy J."/>
            <person name="Langlade N."/>
            <person name="Munos S."/>
        </authorList>
    </citation>
    <scope>NUCLEOTIDE SEQUENCE</scope>
    <source>
        <tissue evidence="3">Leaves</tissue>
    </source>
</reference>
<comment type="caution">
    <text evidence="3">The sequence shown here is derived from an EMBL/GenBank/DDBJ whole genome shotgun (WGS) entry which is preliminary data.</text>
</comment>
<reference evidence="3" key="1">
    <citation type="journal article" date="2017" name="Nature">
        <title>The sunflower genome provides insights into oil metabolism, flowering and Asterid evolution.</title>
        <authorList>
            <person name="Badouin H."/>
            <person name="Gouzy J."/>
            <person name="Grassa C.J."/>
            <person name="Murat F."/>
            <person name="Staton S.E."/>
            <person name="Cottret L."/>
            <person name="Lelandais-Briere C."/>
            <person name="Owens G.L."/>
            <person name="Carrere S."/>
            <person name="Mayjonade B."/>
            <person name="Legrand L."/>
            <person name="Gill N."/>
            <person name="Kane N.C."/>
            <person name="Bowers J.E."/>
            <person name="Hubner S."/>
            <person name="Bellec A."/>
            <person name="Berard A."/>
            <person name="Berges H."/>
            <person name="Blanchet N."/>
            <person name="Boniface M.C."/>
            <person name="Brunel D."/>
            <person name="Catrice O."/>
            <person name="Chaidir N."/>
            <person name="Claudel C."/>
            <person name="Donnadieu C."/>
            <person name="Faraut T."/>
            <person name="Fievet G."/>
            <person name="Helmstetter N."/>
            <person name="King M."/>
            <person name="Knapp S.J."/>
            <person name="Lai Z."/>
            <person name="Le Paslier M.C."/>
            <person name="Lippi Y."/>
            <person name="Lorenzon L."/>
            <person name="Mandel J.R."/>
            <person name="Marage G."/>
            <person name="Marchand G."/>
            <person name="Marquand E."/>
            <person name="Bret-Mestries E."/>
            <person name="Morien E."/>
            <person name="Nambeesan S."/>
            <person name="Nguyen T."/>
            <person name="Pegot-Espagnet P."/>
            <person name="Pouilly N."/>
            <person name="Raftis F."/>
            <person name="Sallet E."/>
            <person name="Schiex T."/>
            <person name="Thomas J."/>
            <person name="Vandecasteele C."/>
            <person name="Vares D."/>
            <person name="Vear F."/>
            <person name="Vautrin S."/>
            <person name="Crespi M."/>
            <person name="Mangin B."/>
            <person name="Burke J.M."/>
            <person name="Salse J."/>
            <person name="Munos S."/>
            <person name="Vincourt P."/>
            <person name="Rieseberg L.H."/>
            <person name="Langlade N.B."/>
        </authorList>
    </citation>
    <scope>NUCLEOTIDE SEQUENCE</scope>
    <source>
        <tissue evidence="3">Leaves</tissue>
    </source>
</reference>
<keyword evidence="4" id="KW-1185">Reference proteome</keyword>
<proteinExistence type="predicted"/>
<dbReference type="PANTHER" id="PTHR45496">
    <property type="entry name" value="CHAPERONE DNAJ-DOMAIN SUPERFAMILY PROTEIN"/>
    <property type="match status" value="1"/>
</dbReference>
<evidence type="ECO:0000256" key="1">
    <source>
        <dbReference type="SAM" id="MobiDB-lite"/>
    </source>
</evidence>
<dbReference type="CDD" id="cd06257">
    <property type="entry name" value="DnaJ"/>
    <property type="match status" value="1"/>
</dbReference>
<feature type="compositionally biased region" description="Acidic residues" evidence="1">
    <location>
        <begin position="428"/>
        <end position="444"/>
    </location>
</feature>
<accession>A0A9K3HMV1</accession>
<evidence type="ECO:0000313" key="3">
    <source>
        <dbReference type="EMBL" id="KAF5781138.1"/>
    </source>
</evidence>
<dbReference type="AlphaFoldDB" id="A0A9K3HMV1"/>
<feature type="compositionally biased region" description="Low complexity" evidence="1">
    <location>
        <begin position="521"/>
        <end position="530"/>
    </location>
</feature>
<dbReference type="EMBL" id="MNCJ02000326">
    <property type="protein sequence ID" value="KAF5781138.1"/>
    <property type="molecule type" value="Genomic_DNA"/>
</dbReference>
<dbReference type="Proteomes" id="UP000215914">
    <property type="component" value="Unassembled WGS sequence"/>
</dbReference>
<feature type="region of interest" description="Disordered" evidence="1">
    <location>
        <begin position="251"/>
        <end position="279"/>
    </location>
</feature>
<dbReference type="SUPFAM" id="SSF46565">
    <property type="entry name" value="Chaperone J-domain"/>
    <property type="match status" value="1"/>
</dbReference>
<feature type="region of interest" description="Disordered" evidence="1">
    <location>
        <begin position="465"/>
        <end position="581"/>
    </location>
</feature>
<evidence type="ECO:0000259" key="2">
    <source>
        <dbReference type="PROSITE" id="PS50076"/>
    </source>
</evidence>
<dbReference type="InterPro" id="IPR053052">
    <property type="entry name" value="Imprinting_Balance_Reg"/>
</dbReference>
<dbReference type="InterPro" id="IPR036869">
    <property type="entry name" value="J_dom_sf"/>
</dbReference>
<protein>
    <submittedName>
        <fullName evidence="3">DnaJ domain, Chaperone J-domain superfamily</fullName>
    </submittedName>
</protein>
<feature type="compositionally biased region" description="Pro residues" evidence="1">
    <location>
        <begin position="265"/>
        <end position="276"/>
    </location>
</feature>
<dbReference type="InterPro" id="IPR018253">
    <property type="entry name" value="DnaJ_domain_CS"/>
</dbReference>
<dbReference type="Gene3D" id="1.10.287.110">
    <property type="entry name" value="DnaJ domain"/>
    <property type="match status" value="1"/>
</dbReference>
<gene>
    <name evidence="3" type="ORF">HanXRQr2_Chr11g0480011</name>
</gene>
<dbReference type="Gramene" id="mRNA:HanXRQr2_Chr11g0480011">
    <property type="protein sequence ID" value="CDS:HanXRQr2_Chr11g0480011.1"/>
    <property type="gene ID" value="HanXRQr2_Chr11g0480011"/>
</dbReference>
<feature type="region of interest" description="Disordered" evidence="1">
    <location>
        <begin position="191"/>
        <end position="212"/>
    </location>
</feature>
<feature type="region of interest" description="Disordered" evidence="1">
    <location>
        <begin position="421"/>
        <end position="453"/>
    </location>
</feature>
<organism evidence="3 4">
    <name type="scientific">Helianthus annuus</name>
    <name type="common">Common sunflower</name>
    <dbReference type="NCBI Taxonomy" id="4232"/>
    <lineage>
        <taxon>Eukaryota</taxon>
        <taxon>Viridiplantae</taxon>
        <taxon>Streptophyta</taxon>
        <taxon>Embryophyta</taxon>
        <taxon>Tracheophyta</taxon>
        <taxon>Spermatophyta</taxon>
        <taxon>Magnoliopsida</taxon>
        <taxon>eudicotyledons</taxon>
        <taxon>Gunneridae</taxon>
        <taxon>Pentapetalae</taxon>
        <taxon>asterids</taxon>
        <taxon>campanulids</taxon>
        <taxon>Asterales</taxon>
        <taxon>Asteraceae</taxon>
        <taxon>Asteroideae</taxon>
        <taxon>Heliantheae alliance</taxon>
        <taxon>Heliantheae</taxon>
        <taxon>Helianthus</taxon>
    </lineage>
</organism>